<sequence length="358" mass="41134">MAPLGLKNIFSGSSKEPQLNMAGRSNQDGYMGPGSLPGGLPLDTGREPPTSHWDQQAVNGWVHSVHSHSEILPQGLMSRGASVMDYGGLSELNLEDSNGRPIMTNPSRSRVSSRPLSRYHSAEEDDDIVHVGRPRSRRRHSSESSESMEMHRANNRDMLPHSAHDFGLSSRPHHRHDSRHPSDYRRGYSSHRADYDDRPYRDDGRSYRDHSRSYREDRYRDRSYRGDRAYRDDHGRHRDDDPYYDERSRSRHRSRHHHSNRYDGYMEDHEGRLPVIIMFDNGRGSYDNIWYVKPGVSPVIFEDIYGNEITRVGDFSTGDPIRRDPIVLDQYGGYAIPNNVLLSLELTLLSQVPLPSNS</sequence>
<comment type="caution">
    <text evidence="1">The sequence shown here is derived from an EMBL/GenBank/DDBJ whole genome shotgun (WGS) entry which is preliminary data.</text>
</comment>
<proteinExistence type="predicted"/>
<organism evidence="1 2">
    <name type="scientific">Thelephora ganbajun</name>
    <name type="common">Ganba fungus</name>
    <dbReference type="NCBI Taxonomy" id="370292"/>
    <lineage>
        <taxon>Eukaryota</taxon>
        <taxon>Fungi</taxon>
        <taxon>Dikarya</taxon>
        <taxon>Basidiomycota</taxon>
        <taxon>Agaricomycotina</taxon>
        <taxon>Agaricomycetes</taxon>
        <taxon>Thelephorales</taxon>
        <taxon>Thelephoraceae</taxon>
        <taxon>Thelephora</taxon>
    </lineage>
</organism>
<reference evidence="1" key="2">
    <citation type="journal article" date="2020" name="Nat. Commun.">
        <title>Large-scale genome sequencing of mycorrhizal fungi provides insights into the early evolution of symbiotic traits.</title>
        <authorList>
            <person name="Miyauchi S."/>
            <person name="Kiss E."/>
            <person name="Kuo A."/>
            <person name="Drula E."/>
            <person name="Kohler A."/>
            <person name="Sanchez-Garcia M."/>
            <person name="Morin E."/>
            <person name="Andreopoulos B."/>
            <person name="Barry K.W."/>
            <person name="Bonito G."/>
            <person name="Buee M."/>
            <person name="Carver A."/>
            <person name="Chen C."/>
            <person name="Cichocki N."/>
            <person name="Clum A."/>
            <person name="Culley D."/>
            <person name="Crous P.W."/>
            <person name="Fauchery L."/>
            <person name="Girlanda M."/>
            <person name="Hayes R.D."/>
            <person name="Keri Z."/>
            <person name="LaButti K."/>
            <person name="Lipzen A."/>
            <person name="Lombard V."/>
            <person name="Magnuson J."/>
            <person name="Maillard F."/>
            <person name="Murat C."/>
            <person name="Nolan M."/>
            <person name="Ohm R.A."/>
            <person name="Pangilinan J."/>
            <person name="Pereira M.F."/>
            <person name="Perotto S."/>
            <person name="Peter M."/>
            <person name="Pfister S."/>
            <person name="Riley R."/>
            <person name="Sitrit Y."/>
            <person name="Stielow J.B."/>
            <person name="Szollosi G."/>
            <person name="Zifcakova L."/>
            <person name="Stursova M."/>
            <person name="Spatafora J.W."/>
            <person name="Tedersoo L."/>
            <person name="Vaario L.M."/>
            <person name="Yamada A."/>
            <person name="Yan M."/>
            <person name="Wang P."/>
            <person name="Xu J."/>
            <person name="Bruns T."/>
            <person name="Baldrian P."/>
            <person name="Vilgalys R."/>
            <person name="Dunand C."/>
            <person name="Henrissat B."/>
            <person name="Grigoriev I.V."/>
            <person name="Hibbett D."/>
            <person name="Nagy L.G."/>
            <person name="Martin F.M."/>
        </authorList>
    </citation>
    <scope>NUCLEOTIDE SEQUENCE</scope>
    <source>
        <strain evidence="1">P2</strain>
    </source>
</reference>
<accession>A0ACB6ZMS0</accession>
<reference evidence="1" key="1">
    <citation type="submission" date="2019-10" db="EMBL/GenBank/DDBJ databases">
        <authorList>
            <consortium name="DOE Joint Genome Institute"/>
            <person name="Kuo A."/>
            <person name="Miyauchi S."/>
            <person name="Kiss E."/>
            <person name="Drula E."/>
            <person name="Kohler A."/>
            <person name="Sanchez-Garcia M."/>
            <person name="Andreopoulos B."/>
            <person name="Barry K.W."/>
            <person name="Bonito G."/>
            <person name="Buee M."/>
            <person name="Carver A."/>
            <person name="Chen C."/>
            <person name="Cichocki N."/>
            <person name="Clum A."/>
            <person name="Culley D."/>
            <person name="Crous P.W."/>
            <person name="Fauchery L."/>
            <person name="Girlanda M."/>
            <person name="Hayes R."/>
            <person name="Keri Z."/>
            <person name="Labutti K."/>
            <person name="Lipzen A."/>
            <person name="Lombard V."/>
            <person name="Magnuson J."/>
            <person name="Maillard F."/>
            <person name="Morin E."/>
            <person name="Murat C."/>
            <person name="Nolan M."/>
            <person name="Ohm R."/>
            <person name="Pangilinan J."/>
            <person name="Pereira M."/>
            <person name="Perotto S."/>
            <person name="Peter M."/>
            <person name="Riley R."/>
            <person name="Sitrit Y."/>
            <person name="Stielow B."/>
            <person name="Szollosi G."/>
            <person name="Zifcakova L."/>
            <person name="Stursova M."/>
            <person name="Spatafora J.W."/>
            <person name="Tedersoo L."/>
            <person name="Vaario L.-M."/>
            <person name="Yamada A."/>
            <person name="Yan M."/>
            <person name="Wang P."/>
            <person name="Xu J."/>
            <person name="Bruns T."/>
            <person name="Baldrian P."/>
            <person name="Vilgalys R."/>
            <person name="Henrissat B."/>
            <person name="Grigoriev I.V."/>
            <person name="Hibbett D."/>
            <person name="Nagy L.G."/>
            <person name="Martin F.M."/>
        </authorList>
    </citation>
    <scope>NUCLEOTIDE SEQUENCE</scope>
    <source>
        <strain evidence="1">P2</strain>
    </source>
</reference>
<dbReference type="EMBL" id="MU117978">
    <property type="protein sequence ID" value="KAF9651110.1"/>
    <property type="molecule type" value="Genomic_DNA"/>
</dbReference>
<dbReference type="Proteomes" id="UP000886501">
    <property type="component" value="Unassembled WGS sequence"/>
</dbReference>
<gene>
    <name evidence="1" type="ORF">BDM02DRAFT_974826</name>
</gene>
<evidence type="ECO:0000313" key="2">
    <source>
        <dbReference type="Proteomes" id="UP000886501"/>
    </source>
</evidence>
<evidence type="ECO:0000313" key="1">
    <source>
        <dbReference type="EMBL" id="KAF9651110.1"/>
    </source>
</evidence>
<keyword evidence="2" id="KW-1185">Reference proteome</keyword>
<protein>
    <submittedName>
        <fullName evidence="1">Uncharacterized protein</fullName>
    </submittedName>
</protein>
<name>A0ACB6ZMS0_THEGA</name>